<evidence type="ECO:0000313" key="2">
    <source>
        <dbReference type="Proteomes" id="UP000034290"/>
    </source>
</evidence>
<proteinExistence type="predicted"/>
<dbReference type="Proteomes" id="UP000034290">
    <property type="component" value="Unassembled WGS sequence"/>
</dbReference>
<name>A0A0G2A7X8_9BACT</name>
<protein>
    <submittedName>
        <fullName evidence="1">Uncharacterized protein</fullName>
    </submittedName>
</protein>
<gene>
    <name evidence="1" type="ORF">UY81_C0006G0006</name>
</gene>
<comment type="caution">
    <text evidence="1">The sequence shown here is derived from an EMBL/GenBank/DDBJ whole genome shotgun (WGS) entry which is preliminary data.</text>
</comment>
<accession>A0A0G2A7X8</accession>
<reference evidence="1 2" key="1">
    <citation type="journal article" date="2015" name="Nature">
        <title>rRNA introns, odd ribosomes, and small enigmatic genomes across a large radiation of phyla.</title>
        <authorList>
            <person name="Brown C.T."/>
            <person name="Hug L.A."/>
            <person name="Thomas B.C."/>
            <person name="Sharon I."/>
            <person name="Castelle C.J."/>
            <person name="Singh A."/>
            <person name="Wilkins M.J."/>
            <person name="Williams K.H."/>
            <person name="Banfield J.F."/>
        </authorList>
    </citation>
    <scope>NUCLEOTIDE SEQUENCE [LARGE SCALE GENOMIC DNA]</scope>
</reference>
<evidence type="ECO:0000313" key="1">
    <source>
        <dbReference type="EMBL" id="KKW37032.1"/>
    </source>
</evidence>
<organism evidence="1 2">
    <name type="scientific">Candidatus Giovannonibacteria bacterium GW2011_GWA2_53_7</name>
    <dbReference type="NCBI Taxonomy" id="1618650"/>
    <lineage>
        <taxon>Bacteria</taxon>
        <taxon>Candidatus Giovannoniibacteriota</taxon>
    </lineage>
</organism>
<dbReference type="AlphaFoldDB" id="A0A0G2A7X8"/>
<sequence length="87" mass="10137">MGTSIFPRGVPLRKIRSQTSVVFERAYLEVRPPNRPGRQRRSAPKKTVGCNCLLTYVFDPAKRPLEVLQNDINDRLFFIRSEQDEIF</sequence>
<dbReference type="EMBL" id="LCRM01000006">
    <property type="protein sequence ID" value="KKW37032.1"/>
    <property type="molecule type" value="Genomic_DNA"/>
</dbReference>